<proteinExistence type="predicted"/>
<dbReference type="Proteomes" id="UP001055057">
    <property type="component" value="Unassembled WGS sequence"/>
</dbReference>
<sequence>MRDLHGTERIDVKTLAVDVPYSETASHLVHSIATSYPVHLADPVAAGYYFVDKAGCHEMW</sequence>
<evidence type="ECO:0000313" key="1">
    <source>
        <dbReference type="EMBL" id="GJE61749.1"/>
    </source>
</evidence>
<comment type="caution">
    <text evidence="1">The sequence shown here is derived from an EMBL/GenBank/DDBJ whole genome shotgun (WGS) entry which is preliminary data.</text>
</comment>
<gene>
    <name evidence="1" type="ORF">MPOCJGCO_3874</name>
</gene>
<reference evidence="1" key="2">
    <citation type="submission" date="2021-08" db="EMBL/GenBank/DDBJ databases">
        <authorList>
            <person name="Tani A."/>
            <person name="Ola A."/>
            <person name="Ogura Y."/>
            <person name="Katsura K."/>
            <person name="Hayashi T."/>
        </authorList>
    </citation>
    <scope>NUCLEOTIDE SEQUENCE</scope>
    <source>
        <strain evidence="1">DSM 23632</strain>
    </source>
</reference>
<accession>A0ABQ4U3H9</accession>
<dbReference type="RefSeq" id="WP_238184310.1">
    <property type="nucleotide sequence ID" value="NZ_BPRB01000242.1"/>
</dbReference>
<evidence type="ECO:0000313" key="2">
    <source>
        <dbReference type="Proteomes" id="UP001055057"/>
    </source>
</evidence>
<dbReference type="EMBL" id="BPRB01000242">
    <property type="protein sequence ID" value="GJE61749.1"/>
    <property type="molecule type" value="Genomic_DNA"/>
</dbReference>
<keyword evidence="2" id="KW-1185">Reference proteome</keyword>
<organism evidence="1 2">
    <name type="scientific">Methylobacterium trifolii</name>
    <dbReference type="NCBI Taxonomy" id="1003092"/>
    <lineage>
        <taxon>Bacteria</taxon>
        <taxon>Pseudomonadati</taxon>
        <taxon>Pseudomonadota</taxon>
        <taxon>Alphaproteobacteria</taxon>
        <taxon>Hyphomicrobiales</taxon>
        <taxon>Methylobacteriaceae</taxon>
        <taxon>Methylobacterium</taxon>
    </lineage>
</organism>
<protein>
    <submittedName>
        <fullName evidence="1">Uncharacterized protein</fullName>
    </submittedName>
</protein>
<reference evidence="1" key="1">
    <citation type="journal article" date="2021" name="Front. Microbiol.">
        <title>Comprehensive Comparative Genomics and Phenotyping of Methylobacterium Species.</title>
        <authorList>
            <person name="Alessa O."/>
            <person name="Ogura Y."/>
            <person name="Fujitani Y."/>
            <person name="Takami H."/>
            <person name="Hayashi T."/>
            <person name="Sahin N."/>
            <person name="Tani A."/>
        </authorList>
    </citation>
    <scope>NUCLEOTIDE SEQUENCE</scope>
    <source>
        <strain evidence="1">DSM 23632</strain>
    </source>
</reference>
<name>A0ABQ4U3H9_9HYPH</name>